<keyword evidence="12" id="KW-1185">Reference proteome</keyword>
<evidence type="ECO:0000256" key="7">
    <source>
        <dbReference type="ARBA" id="ARBA00023180"/>
    </source>
</evidence>
<evidence type="ECO:0000256" key="9">
    <source>
        <dbReference type="SAM" id="MobiDB-lite"/>
    </source>
</evidence>
<evidence type="ECO:0000256" key="6">
    <source>
        <dbReference type="ARBA" id="ARBA00023136"/>
    </source>
</evidence>
<keyword evidence="7" id="KW-0325">Glycoprotein</keyword>
<gene>
    <name evidence="11" type="ORF">B0H67DRAFT_340857</name>
</gene>
<evidence type="ECO:0000313" key="12">
    <source>
        <dbReference type="Proteomes" id="UP001172102"/>
    </source>
</evidence>
<feature type="region of interest" description="Disordered" evidence="9">
    <location>
        <begin position="1"/>
        <end position="37"/>
    </location>
</feature>
<evidence type="ECO:0000313" key="11">
    <source>
        <dbReference type="EMBL" id="KAK0708464.1"/>
    </source>
</evidence>
<evidence type="ECO:0000256" key="4">
    <source>
        <dbReference type="ARBA" id="ARBA00022989"/>
    </source>
</evidence>
<dbReference type="GO" id="GO:0016020">
    <property type="term" value="C:membrane"/>
    <property type="evidence" value="ECO:0007669"/>
    <property type="project" value="UniProtKB-SubCell"/>
</dbReference>
<evidence type="ECO:0000256" key="10">
    <source>
        <dbReference type="SAM" id="Phobius"/>
    </source>
</evidence>
<feature type="transmembrane region" description="Helical" evidence="10">
    <location>
        <begin position="48"/>
        <end position="69"/>
    </location>
</feature>
<protein>
    <recommendedName>
        <fullName evidence="13">Cyclochlorotine biosynthesis protein O</fullName>
    </recommendedName>
</protein>
<dbReference type="PANTHER" id="PTHR33365">
    <property type="entry name" value="YALI0B05434P"/>
    <property type="match status" value="1"/>
</dbReference>
<dbReference type="GO" id="GO:0043386">
    <property type="term" value="P:mycotoxin biosynthetic process"/>
    <property type="evidence" value="ECO:0007669"/>
    <property type="project" value="InterPro"/>
</dbReference>
<evidence type="ECO:0000256" key="1">
    <source>
        <dbReference type="ARBA" id="ARBA00004167"/>
    </source>
</evidence>
<name>A0AA40A371_9PEZI</name>
<dbReference type="InterPro" id="IPR021765">
    <property type="entry name" value="UstYa-like"/>
</dbReference>
<comment type="caution">
    <text evidence="11">The sequence shown here is derived from an EMBL/GenBank/DDBJ whole genome shotgun (WGS) entry which is preliminary data.</text>
</comment>
<evidence type="ECO:0000256" key="3">
    <source>
        <dbReference type="ARBA" id="ARBA00022692"/>
    </source>
</evidence>
<accession>A0AA40A371</accession>
<keyword evidence="3 10" id="KW-0812">Transmembrane</keyword>
<keyword evidence="6 10" id="KW-0472">Membrane</keyword>
<comment type="similarity">
    <text evidence="8">Belongs to the ustYa family.</text>
</comment>
<comment type="subcellular location">
    <subcellularLocation>
        <location evidence="1">Membrane</location>
        <topology evidence="1">Single-pass membrane protein</topology>
    </subcellularLocation>
</comment>
<keyword evidence="5" id="KW-0843">Virulence</keyword>
<dbReference type="Proteomes" id="UP001172102">
    <property type="component" value="Unassembled WGS sequence"/>
</dbReference>
<evidence type="ECO:0000256" key="8">
    <source>
        <dbReference type="ARBA" id="ARBA00035112"/>
    </source>
</evidence>
<dbReference type="AlphaFoldDB" id="A0AA40A371"/>
<keyword evidence="4 10" id="KW-1133">Transmembrane helix</keyword>
<comment type="pathway">
    <text evidence="2">Mycotoxin biosynthesis.</text>
</comment>
<evidence type="ECO:0000256" key="5">
    <source>
        <dbReference type="ARBA" id="ARBA00023026"/>
    </source>
</evidence>
<reference evidence="11" key="1">
    <citation type="submission" date="2023-06" db="EMBL/GenBank/DDBJ databases">
        <title>Genome-scale phylogeny and comparative genomics of the fungal order Sordariales.</title>
        <authorList>
            <consortium name="Lawrence Berkeley National Laboratory"/>
            <person name="Hensen N."/>
            <person name="Bonometti L."/>
            <person name="Westerberg I."/>
            <person name="Brannstrom I.O."/>
            <person name="Guillou S."/>
            <person name="Cros-Aarteil S."/>
            <person name="Calhoun S."/>
            <person name="Haridas S."/>
            <person name="Kuo A."/>
            <person name="Mondo S."/>
            <person name="Pangilinan J."/>
            <person name="Riley R."/>
            <person name="Labutti K."/>
            <person name="Andreopoulos B."/>
            <person name="Lipzen A."/>
            <person name="Chen C."/>
            <person name="Yanf M."/>
            <person name="Daum C."/>
            <person name="Ng V."/>
            <person name="Clum A."/>
            <person name="Steindorff A."/>
            <person name="Ohm R."/>
            <person name="Martin F."/>
            <person name="Silar P."/>
            <person name="Natvig D."/>
            <person name="Lalanne C."/>
            <person name="Gautier V."/>
            <person name="Ament-Velasquez S.L."/>
            <person name="Kruys A."/>
            <person name="Hutchinson M.I."/>
            <person name="Powell A.J."/>
            <person name="Barry K."/>
            <person name="Miller A.N."/>
            <person name="Grigoriev I.V."/>
            <person name="Debuchy R."/>
            <person name="Gladieux P."/>
            <person name="Thoren M.H."/>
            <person name="Johannesson H."/>
        </authorList>
    </citation>
    <scope>NUCLEOTIDE SEQUENCE</scope>
    <source>
        <strain evidence="11">SMH4607-1</strain>
    </source>
</reference>
<dbReference type="PANTHER" id="PTHR33365:SF4">
    <property type="entry name" value="CYCLOCHLOROTINE BIOSYNTHESIS PROTEIN O"/>
    <property type="match status" value="1"/>
</dbReference>
<organism evidence="11 12">
    <name type="scientific">Lasiosphaeris hirsuta</name>
    <dbReference type="NCBI Taxonomy" id="260670"/>
    <lineage>
        <taxon>Eukaryota</taxon>
        <taxon>Fungi</taxon>
        <taxon>Dikarya</taxon>
        <taxon>Ascomycota</taxon>
        <taxon>Pezizomycotina</taxon>
        <taxon>Sordariomycetes</taxon>
        <taxon>Sordariomycetidae</taxon>
        <taxon>Sordariales</taxon>
        <taxon>Lasiosphaeriaceae</taxon>
        <taxon>Lasiosphaeris</taxon>
    </lineage>
</organism>
<dbReference type="Pfam" id="PF11807">
    <property type="entry name" value="UstYa"/>
    <property type="match status" value="1"/>
</dbReference>
<sequence length="261" mass="30055">MKPLRDLFASRPSPPVKYDPVGDDESDNDASPTTASTSRGLRLLSHPLVFVLQSFTILFLAAYVVKLHYPSDLACARQLSPYSPYLESEDLRYVEFMAQNHLMQPSPYRGHPTPEIEESWIKLWRVPMIHLPEAELVALNKTPASDYIHVAPEYGGDVMGFLDVFHQLHCLNLVRQYTYRDEYDYSNVTAFRAPQEIVRGHIDHCIETVRKAIMCTADVTPVLFQKDPHKPSGRSDFNIKKKCRDFERIQEWVWENRGFAG</sequence>
<proteinExistence type="inferred from homology"/>
<evidence type="ECO:0008006" key="13">
    <source>
        <dbReference type="Google" id="ProtNLM"/>
    </source>
</evidence>
<dbReference type="EMBL" id="JAUKUA010000006">
    <property type="protein sequence ID" value="KAK0708464.1"/>
    <property type="molecule type" value="Genomic_DNA"/>
</dbReference>
<evidence type="ECO:0000256" key="2">
    <source>
        <dbReference type="ARBA" id="ARBA00004685"/>
    </source>
</evidence>